<organism evidence="1 2">
    <name type="scientific">Anoxybacterium hadale</name>
    <dbReference type="NCBI Taxonomy" id="3408580"/>
    <lineage>
        <taxon>Bacteria</taxon>
        <taxon>Bacillati</taxon>
        <taxon>Bacillota</taxon>
        <taxon>Clostridia</taxon>
        <taxon>Peptostreptococcales</taxon>
        <taxon>Anaerovoracaceae</taxon>
        <taxon>Anoxybacterium</taxon>
    </lineage>
</organism>
<keyword evidence="1" id="KW-0378">Hydrolase</keyword>
<evidence type="ECO:0000313" key="1">
    <source>
        <dbReference type="EMBL" id="QOX64664.1"/>
    </source>
</evidence>
<dbReference type="EMBL" id="CP042469">
    <property type="protein sequence ID" value="QOX64664.1"/>
    <property type="molecule type" value="Genomic_DNA"/>
</dbReference>
<name>A0ACD1AED5_9FIRM</name>
<sequence>MIHSICILGDSVAKGVIFDGVKNKYRLLKDSFAQIIASQNNIPILNLSKFGCTISTGEEILKKHEGVLSRYDYTILEFGGNDCDYNWAEVSEHPQKQHICNTPVPDFLDKYKELITRVRQSGGKPVLMNLPPIDPKRYFQWISKGLNGKNIMNFLGEVDRIYRWQEMYSTAVEDLAVKEQVPLIDIRSCFLTNGNYSDYLCEDGIHPNEKGHLLISKAIRENVLV</sequence>
<protein>
    <submittedName>
        <fullName evidence="1">SGNH/GDSL hydrolase family protein</fullName>
    </submittedName>
</protein>
<dbReference type="Proteomes" id="UP000594014">
    <property type="component" value="Chromosome"/>
</dbReference>
<reference evidence="1" key="1">
    <citation type="submission" date="2019-08" db="EMBL/GenBank/DDBJ databases">
        <title>Genome sequence of Clostridiales bacterium MT110.</title>
        <authorList>
            <person name="Cao J."/>
        </authorList>
    </citation>
    <scope>NUCLEOTIDE SEQUENCE</scope>
    <source>
        <strain evidence="1">MT110</strain>
    </source>
</reference>
<accession>A0ACD1AED5</accession>
<evidence type="ECO:0000313" key="2">
    <source>
        <dbReference type="Proteomes" id="UP000594014"/>
    </source>
</evidence>
<gene>
    <name evidence="1" type="ORF">FRZ06_15590</name>
</gene>
<proteinExistence type="predicted"/>
<keyword evidence="2" id="KW-1185">Reference proteome</keyword>